<feature type="short sequence motif" description="Q motif" evidence="9">
    <location>
        <begin position="128"/>
        <end position="156"/>
    </location>
</feature>
<evidence type="ECO:0000256" key="7">
    <source>
        <dbReference type="ARBA" id="ARBA00023242"/>
    </source>
</evidence>
<dbReference type="PROSITE" id="PS00039">
    <property type="entry name" value="DEAD_ATP_HELICASE"/>
    <property type="match status" value="1"/>
</dbReference>
<dbReference type="SMART" id="SM00490">
    <property type="entry name" value="HELICc"/>
    <property type="match status" value="1"/>
</dbReference>
<dbReference type="SMART" id="SM00487">
    <property type="entry name" value="DEXDc"/>
    <property type="match status" value="1"/>
</dbReference>
<evidence type="ECO:0000256" key="4">
    <source>
        <dbReference type="ARBA" id="ARBA00022801"/>
    </source>
</evidence>
<dbReference type="PROSITE" id="PS51192">
    <property type="entry name" value="HELICASE_ATP_BIND_1"/>
    <property type="match status" value="1"/>
</dbReference>
<dbReference type="CDD" id="cd17966">
    <property type="entry name" value="DEADc_DDX5_DDX17"/>
    <property type="match status" value="1"/>
</dbReference>
<dbReference type="Pfam" id="PF00271">
    <property type="entry name" value="Helicase_C"/>
    <property type="match status" value="1"/>
</dbReference>
<dbReference type="CDD" id="cd18787">
    <property type="entry name" value="SF2_C_DEAD"/>
    <property type="match status" value="1"/>
</dbReference>
<evidence type="ECO:0000256" key="5">
    <source>
        <dbReference type="ARBA" id="ARBA00022806"/>
    </source>
</evidence>
<dbReference type="GO" id="GO:0005634">
    <property type="term" value="C:nucleus"/>
    <property type="evidence" value="ECO:0007669"/>
    <property type="project" value="UniProtKB-SubCell"/>
</dbReference>
<dbReference type="FunFam" id="3.40.50.300:FF:000008">
    <property type="entry name" value="ATP-dependent RNA helicase RhlB"/>
    <property type="match status" value="1"/>
</dbReference>
<sequence>MQTNGMGMSLYEAIILHDTPEAEDPDWQRLGSRKSGALTKPIRASYNGYGGGYGGGNGGGGGWGDGKMSNLGGGLRAVDWNHTKVERFEKNFYAEDKRVSARSDREVEEFRRFKEIRVQGRNVPRPVTSFEEAGFPEYLMASIRAQGFASPTPIQCQAWPMALSGRDVVAIAQTGSGKTISFALPAMLHINAQPLLAPGDGPIALVLAPTRELAVQIQQECTKFGSNSRIRNTAIYGGAPKGPQIRDLQRGVEVVIATPGRLIDMLEQGKTNLRRVTYLVMDEADRMLDMGFEPQIRKIVGQIRPDRQTLMFSATWPKDVQKLANDFLKDMIQVNIGSMELTANHNITQIIEVCSDFEKRNKLINHLEKISSENAKVLIFVATKRVADDITKYLRQDGWPALAIHGDKEQRERDWVLGEFKAGRSPILIATDVASRGLDVKDVGYVINYDFPNNCEDYIHRIGRTGRAGMKGTSYTYFTTENAKSARELVGILREAKAHIPPQLEEMTMFGGGGGRNRYSGGGRGGGRGRGGGGGGGGGGFGQRDNGYGNHRNDRW</sequence>
<evidence type="ECO:0000256" key="11">
    <source>
        <dbReference type="SAM" id="MobiDB-lite"/>
    </source>
</evidence>
<dbReference type="SUPFAM" id="SSF52540">
    <property type="entry name" value="P-loop containing nucleoside triphosphate hydrolases"/>
    <property type="match status" value="1"/>
</dbReference>
<dbReference type="InterPro" id="IPR014014">
    <property type="entry name" value="RNA_helicase_DEAD_Q_motif"/>
</dbReference>
<evidence type="ECO:0000259" key="14">
    <source>
        <dbReference type="PROSITE" id="PS51195"/>
    </source>
</evidence>
<dbReference type="GO" id="GO:0003676">
    <property type="term" value="F:nucleic acid binding"/>
    <property type="evidence" value="ECO:0007669"/>
    <property type="project" value="InterPro"/>
</dbReference>
<dbReference type="GO" id="GO:0016787">
    <property type="term" value="F:hydrolase activity"/>
    <property type="evidence" value="ECO:0007669"/>
    <property type="project" value="UniProtKB-KW"/>
</dbReference>
<evidence type="ECO:0000256" key="2">
    <source>
        <dbReference type="ARBA" id="ARBA00012552"/>
    </source>
</evidence>
<evidence type="ECO:0000256" key="10">
    <source>
        <dbReference type="RuleBase" id="RU000492"/>
    </source>
</evidence>
<evidence type="ECO:0000256" key="1">
    <source>
        <dbReference type="ARBA" id="ARBA00004123"/>
    </source>
</evidence>
<evidence type="ECO:0000256" key="9">
    <source>
        <dbReference type="PROSITE-ProRule" id="PRU00552"/>
    </source>
</evidence>
<evidence type="ECO:0000259" key="13">
    <source>
        <dbReference type="PROSITE" id="PS51194"/>
    </source>
</evidence>
<dbReference type="Gene3D" id="3.40.50.300">
    <property type="entry name" value="P-loop containing nucleotide triphosphate hydrolases"/>
    <property type="match status" value="2"/>
</dbReference>
<dbReference type="InterPro" id="IPR014001">
    <property type="entry name" value="Helicase_ATP-bd"/>
</dbReference>
<dbReference type="InterPro" id="IPR011545">
    <property type="entry name" value="DEAD/DEAH_box_helicase_dom"/>
</dbReference>
<keyword evidence="6 10" id="KW-0067">ATP-binding</keyword>
<dbReference type="Pfam" id="PF00270">
    <property type="entry name" value="DEAD"/>
    <property type="match status" value="1"/>
</dbReference>
<keyword evidence="5 10" id="KW-0347">Helicase</keyword>
<evidence type="ECO:0000256" key="8">
    <source>
        <dbReference type="ARBA" id="ARBA00069755"/>
    </source>
</evidence>
<evidence type="ECO:0000256" key="3">
    <source>
        <dbReference type="ARBA" id="ARBA00022741"/>
    </source>
</evidence>
<reference evidence="15 16" key="1">
    <citation type="journal article" date="2020" name="ISME J.">
        <title>Uncovering the hidden diversity of litter-decomposition mechanisms in mushroom-forming fungi.</title>
        <authorList>
            <person name="Floudas D."/>
            <person name="Bentzer J."/>
            <person name="Ahren D."/>
            <person name="Johansson T."/>
            <person name="Persson P."/>
            <person name="Tunlid A."/>
        </authorList>
    </citation>
    <scope>NUCLEOTIDE SEQUENCE [LARGE SCALE GENOMIC DNA]</scope>
    <source>
        <strain evidence="15 16">CBS 291.85</strain>
    </source>
</reference>
<feature type="domain" description="DEAD-box RNA helicase Q" evidence="14">
    <location>
        <begin position="128"/>
        <end position="156"/>
    </location>
</feature>
<feature type="domain" description="Helicase ATP-binding" evidence="12">
    <location>
        <begin position="159"/>
        <end position="334"/>
    </location>
</feature>
<dbReference type="EC" id="3.6.4.13" evidence="2"/>
<dbReference type="InterPro" id="IPR000629">
    <property type="entry name" value="RNA-helicase_DEAD-box_CS"/>
</dbReference>
<dbReference type="AlphaFoldDB" id="A0A8H5GLA2"/>
<dbReference type="GO" id="GO:0003724">
    <property type="term" value="F:RNA helicase activity"/>
    <property type="evidence" value="ECO:0007669"/>
    <property type="project" value="UniProtKB-EC"/>
</dbReference>
<gene>
    <name evidence="15" type="ORF">D9758_004044</name>
</gene>
<comment type="subcellular location">
    <subcellularLocation>
        <location evidence="1">Nucleus</location>
    </subcellularLocation>
</comment>
<protein>
    <recommendedName>
        <fullName evidence="8">ATP-dependent RNA helicase DBP2-A</fullName>
        <ecNumber evidence="2">3.6.4.13</ecNumber>
    </recommendedName>
</protein>
<dbReference type="PANTHER" id="PTHR47958">
    <property type="entry name" value="ATP-DEPENDENT RNA HELICASE DBP3"/>
    <property type="match status" value="1"/>
</dbReference>
<evidence type="ECO:0000256" key="6">
    <source>
        <dbReference type="ARBA" id="ARBA00022840"/>
    </source>
</evidence>
<keyword evidence="4 10" id="KW-0378">Hydrolase</keyword>
<dbReference type="PROSITE" id="PS51194">
    <property type="entry name" value="HELICASE_CTER"/>
    <property type="match status" value="1"/>
</dbReference>
<organism evidence="15 16">
    <name type="scientific">Tetrapyrgos nigripes</name>
    <dbReference type="NCBI Taxonomy" id="182062"/>
    <lineage>
        <taxon>Eukaryota</taxon>
        <taxon>Fungi</taxon>
        <taxon>Dikarya</taxon>
        <taxon>Basidiomycota</taxon>
        <taxon>Agaricomycotina</taxon>
        <taxon>Agaricomycetes</taxon>
        <taxon>Agaricomycetidae</taxon>
        <taxon>Agaricales</taxon>
        <taxon>Marasmiineae</taxon>
        <taxon>Marasmiaceae</taxon>
        <taxon>Tetrapyrgos</taxon>
    </lineage>
</organism>
<keyword evidence="7" id="KW-0539">Nucleus</keyword>
<feature type="region of interest" description="Disordered" evidence="11">
    <location>
        <begin position="506"/>
        <end position="556"/>
    </location>
</feature>
<evidence type="ECO:0000313" key="15">
    <source>
        <dbReference type="EMBL" id="KAF5367174.1"/>
    </source>
</evidence>
<dbReference type="Proteomes" id="UP000559256">
    <property type="component" value="Unassembled WGS sequence"/>
</dbReference>
<evidence type="ECO:0000313" key="16">
    <source>
        <dbReference type="Proteomes" id="UP000559256"/>
    </source>
</evidence>
<evidence type="ECO:0000259" key="12">
    <source>
        <dbReference type="PROSITE" id="PS51192"/>
    </source>
</evidence>
<accession>A0A8H5GLA2</accession>
<proteinExistence type="inferred from homology"/>
<dbReference type="PROSITE" id="PS51195">
    <property type="entry name" value="Q_MOTIF"/>
    <property type="match status" value="1"/>
</dbReference>
<name>A0A8H5GLA2_9AGAR</name>
<feature type="domain" description="Helicase C-terminal" evidence="13">
    <location>
        <begin position="362"/>
        <end position="508"/>
    </location>
</feature>
<feature type="compositionally biased region" description="Gly residues" evidence="11">
    <location>
        <begin position="510"/>
        <end position="542"/>
    </location>
</feature>
<comment type="caution">
    <text evidence="15">The sequence shown here is derived from an EMBL/GenBank/DDBJ whole genome shotgun (WGS) entry which is preliminary data.</text>
</comment>
<keyword evidence="3 10" id="KW-0547">Nucleotide-binding</keyword>
<dbReference type="OrthoDB" id="196131at2759"/>
<comment type="similarity">
    <text evidence="10">Belongs to the DEAD box helicase family.</text>
</comment>
<dbReference type="InterPro" id="IPR001650">
    <property type="entry name" value="Helicase_C-like"/>
</dbReference>
<dbReference type="FunFam" id="3.40.50.300:FF:000079">
    <property type="entry name" value="probable ATP-dependent RNA helicase DDX17"/>
    <property type="match status" value="1"/>
</dbReference>
<dbReference type="EMBL" id="JAACJM010000020">
    <property type="protein sequence ID" value="KAF5367174.1"/>
    <property type="molecule type" value="Genomic_DNA"/>
</dbReference>
<keyword evidence="16" id="KW-1185">Reference proteome</keyword>
<dbReference type="InterPro" id="IPR027417">
    <property type="entry name" value="P-loop_NTPase"/>
</dbReference>
<dbReference type="GO" id="GO:0005524">
    <property type="term" value="F:ATP binding"/>
    <property type="evidence" value="ECO:0007669"/>
    <property type="project" value="UniProtKB-KW"/>
</dbReference>